<protein>
    <submittedName>
        <fullName evidence="1">Uncharacterized protein</fullName>
    </submittedName>
</protein>
<keyword evidence="2" id="KW-1185">Reference proteome</keyword>
<dbReference type="EMBL" id="FWFO01000001">
    <property type="protein sequence ID" value="SLN41855.1"/>
    <property type="molecule type" value="Genomic_DNA"/>
</dbReference>
<evidence type="ECO:0000313" key="1">
    <source>
        <dbReference type="EMBL" id="SLN41855.1"/>
    </source>
</evidence>
<dbReference type="OrthoDB" id="7727672at2"/>
<organism evidence="1 2">
    <name type="scientific">Falsiruegeria litorea R37</name>
    <dbReference type="NCBI Taxonomy" id="1200284"/>
    <lineage>
        <taxon>Bacteria</taxon>
        <taxon>Pseudomonadati</taxon>
        <taxon>Pseudomonadota</taxon>
        <taxon>Alphaproteobacteria</taxon>
        <taxon>Rhodobacterales</taxon>
        <taxon>Roseobacteraceae</taxon>
        <taxon>Falsiruegeria</taxon>
    </lineage>
</organism>
<accession>A0A1Y5SLM2</accession>
<dbReference type="AlphaFoldDB" id="A0A1Y5SLM2"/>
<sequence>MFEFARSAERLPDVPLDPPPMEFCDHNRHARLFELLRQQSLSKRASQRINRKAFTRARKDNSLLLQNAAASFQAQKAG</sequence>
<name>A0A1Y5SLM2_9RHOB</name>
<dbReference type="Proteomes" id="UP000193077">
    <property type="component" value="Unassembled WGS sequence"/>
</dbReference>
<proteinExistence type="predicted"/>
<reference evidence="1 2" key="1">
    <citation type="submission" date="2017-03" db="EMBL/GenBank/DDBJ databases">
        <authorList>
            <person name="Afonso C.L."/>
            <person name="Miller P.J."/>
            <person name="Scott M.A."/>
            <person name="Spackman E."/>
            <person name="Goraichik I."/>
            <person name="Dimitrov K.M."/>
            <person name="Suarez D.L."/>
            <person name="Swayne D.E."/>
        </authorList>
    </citation>
    <scope>NUCLEOTIDE SEQUENCE [LARGE SCALE GENOMIC DNA]</scope>
    <source>
        <strain evidence="1 2">CECT 7639</strain>
    </source>
</reference>
<evidence type="ECO:0000313" key="2">
    <source>
        <dbReference type="Proteomes" id="UP000193077"/>
    </source>
</evidence>
<dbReference type="RefSeq" id="WP_085795656.1">
    <property type="nucleotide sequence ID" value="NZ_FWFO01000001.1"/>
</dbReference>
<gene>
    <name evidence="1" type="ORF">TRL7639_02144</name>
</gene>